<dbReference type="GO" id="GO:0008168">
    <property type="term" value="F:methyltransferase activity"/>
    <property type="evidence" value="ECO:0007669"/>
    <property type="project" value="UniProtKB-KW"/>
</dbReference>
<reference evidence="5 6" key="1">
    <citation type="submission" date="2022-08" db="EMBL/GenBank/DDBJ databases">
        <title>Proteogenomics of the novel Dehalobacterium formicoaceticum strain EZ94 highlights a key role of methyltransferases during anaerobic dichloromethane degradation.</title>
        <authorList>
            <person name="Wasmund K."/>
        </authorList>
    </citation>
    <scope>NUCLEOTIDE SEQUENCE [LARGE SCALE GENOMIC DNA]</scope>
    <source>
        <strain evidence="5 6">EZ94</strain>
    </source>
</reference>
<dbReference type="Gene3D" id="3.40.50.150">
    <property type="entry name" value="Vaccinia Virus protein VP39"/>
    <property type="match status" value="1"/>
</dbReference>
<dbReference type="SUPFAM" id="SSF53335">
    <property type="entry name" value="S-adenosyl-L-methionine-dependent methyltransferases"/>
    <property type="match status" value="1"/>
</dbReference>
<sequence>MSMEDIISKWQLKVKNKQASIDMWNSRAPGFEKNKSSSLEESSFLQLLETYKMLNPDASVLDVGCGTGSYTTAIARKCKDAIGLDFSPEMIEIAKRKAADERINNVEFRSADWHEIDLSEAGLEKRFDLVIARMTPAVQSAVTFQKLSLASKGWCVLSKATRRVDPVSDAVKKLVGIEERRESDLDIVYAFELLWYQGLQPRFEYEEQHWHLENTPEEAYDLYINRVKTYRDITSDEEQEIKDYLQSIKMNGLICEDIDTTITTLYWHV</sequence>
<dbReference type="RefSeq" id="WP_089612396.1">
    <property type="nucleotide sequence ID" value="NZ_CP022121.1"/>
</dbReference>
<keyword evidence="3" id="KW-0949">S-adenosyl-L-methionine</keyword>
<dbReference type="Proteomes" id="UP001524944">
    <property type="component" value="Unassembled WGS sequence"/>
</dbReference>
<organism evidence="5 6">
    <name type="scientific">Dehalobacterium formicoaceticum</name>
    <dbReference type="NCBI Taxonomy" id="51515"/>
    <lineage>
        <taxon>Bacteria</taxon>
        <taxon>Bacillati</taxon>
        <taxon>Bacillota</taxon>
        <taxon>Clostridia</taxon>
        <taxon>Eubacteriales</taxon>
        <taxon>Peptococcaceae</taxon>
        <taxon>Dehalobacterium</taxon>
    </lineage>
</organism>
<keyword evidence="2" id="KW-0808">Transferase</keyword>
<evidence type="ECO:0000256" key="2">
    <source>
        <dbReference type="ARBA" id="ARBA00022679"/>
    </source>
</evidence>
<feature type="domain" description="Methyltransferase" evidence="4">
    <location>
        <begin position="55"/>
        <end position="136"/>
    </location>
</feature>
<evidence type="ECO:0000313" key="6">
    <source>
        <dbReference type="Proteomes" id="UP001524944"/>
    </source>
</evidence>
<proteinExistence type="predicted"/>
<evidence type="ECO:0000256" key="3">
    <source>
        <dbReference type="ARBA" id="ARBA00022691"/>
    </source>
</evidence>
<keyword evidence="6" id="KW-1185">Reference proteome</keyword>
<evidence type="ECO:0000256" key="1">
    <source>
        <dbReference type="ARBA" id="ARBA00022603"/>
    </source>
</evidence>
<dbReference type="GO" id="GO:0032259">
    <property type="term" value="P:methylation"/>
    <property type="evidence" value="ECO:0007669"/>
    <property type="project" value="UniProtKB-KW"/>
</dbReference>
<name>A0ABT1Y4K1_9FIRM</name>
<dbReference type="PANTHER" id="PTHR43464:SF19">
    <property type="entry name" value="UBIQUINONE BIOSYNTHESIS O-METHYLTRANSFERASE, MITOCHONDRIAL"/>
    <property type="match status" value="1"/>
</dbReference>
<comment type="caution">
    <text evidence="5">The sequence shown here is derived from an EMBL/GenBank/DDBJ whole genome shotgun (WGS) entry which is preliminary data.</text>
</comment>
<evidence type="ECO:0000313" key="5">
    <source>
        <dbReference type="EMBL" id="MCR6544839.1"/>
    </source>
</evidence>
<gene>
    <name evidence="5" type="ORF">NVS47_04790</name>
</gene>
<protein>
    <submittedName>
        <fullName evidence="5">Class I SAM-dependent methyltransferase</fullName>
    </submittedName>
</protein>
<dbReference type="InterPro" id="IPR029063">
    <property type="entry name" value="SAM-dependent_MTases_sf"/>
</dbReference>
<evidence type="ECO:0000259" key="4">
    <source>
        <dbReference type="Pfam" id="PF13847"/>
    </source>
</evidence>
<dbReference type="EMBL" id="JANPWE010000002">
    <property type="protein sequence ID" value="MCR6544839.1"/>
    <property type="molecule type" value="Genomic_DNA"/>
</dbReference>
<keyword evidence="1 5" id="KW-0489">Methyltransferase</keyword>
<accession>A0ABT1Y4K1</accession>
<dbReference type="InterPro" id="IPR025714">
    <property type="entry name" value="Methyltranfer_dom"/>
</dbReference>
<dbReference type="PANTHER" id="PTHR43464">
    <property type="entry name" value="METHYLTRANSFERASE"/>
    <property type="match status" value="1"/>
</dbReference>
<dbReference type="Pfam" id="PF13847">
    <property type="entry name" value="Methyltransf_31"/>
    <property type="match status" value="1"/>
</dbReference>
<dbReference type="CDD" id="cd02440">
    <property type="entry name" value="AdoMet_MTases"/>
    <property type="match status" value="1"/>
</dbReference>